<accession>A0ABN0XMW6</accession>
<evidence type="ECO:0000313" key="1">
    <source>
        <dbReference type="EMBL" id="GAA0368333.1"/>
    </source>
</evidence>
<organism evidence="1 2">
    <name type="scientific">Actinoallomurus spadix</name>
    <dbReference type="NCBI Taxonomy" id="79912"/>
    <lineage>
        <taxon>Bacteria</taxon>
        <taxon>Bacillati</taxon>
        <taxon>Actinomycetota</taxon>
        <taxon>Actinomycetes</taxon>
        <taxon>Streptosporangiales</taxon>
        <taxon>Thermomonosporaceae</taxon>
        <taxon>Actinoallomurus</taxon>
    </lineage>
</organism>
<comment type="caution">
    <text evidence="1">The sequence shown here is derived from an EMBL/GenBank/DDBJ whole genome shotgun (WGS) entry which is preliminary data.</text>
</comment>
<dbReference type="Proteomes" id="UP001501822">
    <property type="component" value="Unassembled WGS sequence"/>
</dbReference>
<dbReference type="EMBL" id="BAAABM010000066">
    <property type="protein sequence ID" value="GAA0368333.1"/>
    <property type="molecule type" value="Genomic_DNA"/>
</dbReference>
<name>A0ABN0XMW6_9ACTN</name>
<sequence length="128" mass="13961">MVSAGVTRDSEIIKGSSDRTIYEVDMDEQSLGVESDGLRLGARDVREAAVTLAGKLDAHHPPCNHHWGWSANEALNALTSAWATHLNGHVEEGHDAVHRLHRTRTTYSTGEDVGRAAAQRAMPRVEDV</sequence>
<reference evidence="1 2" key="1">
    <citation type="journal article" date="2019" name="Int. J. Syst. Evol. Microbiol.">
        <title>The Global Catalogue of Microorganisms (GCM) 10K type strain sequencing project: providing services to taxonomists for standard genome sequencing and annotation.</title>
        <authorList>
            <consortium name="The Broad Institute Genomics Platform"/>
            <consortium name="The Broad Institute Genome Sequencing Center for Infectious Disease"/>
            <person name="Wu L."/>
            <person name="Ma J."/>
        </authorList>
    </citation>
    <scope>NUCLEOTIDE SEQUENCE [LARGE SCALE GENOMIC DNA]</scope>
    <source>
        <strain evidence="1 2">JCM 3146</strain>
    </source>
</reference>
<protein>
    <submittedName>
        <fullName evidence="1">Uncharacterized protein</fullName>
    </submittedName>
</protein>
<keyword evidence="2" id="KW-1185">Reference proteome</keyword>
<proteinExistence type="predicted"/>
<evidence type="ECO:0000313" key="2">
    <source>
        <dbReference type="Proteomes" id="UP001501822"/>
    </source>
</evidence>
<gene>
    <name evidence="1" type="ORF">GCM10010151_67820</name>
</gene>